<dbReference type="GO" id="GO:0008902">
    <property type="term" value="F:hydroxymethylpyrimidine kinase activity"/>
    <property type="evidence" value="ECO:0007669"/>
    <property type="project" value="UniProtKB-EC"/>
</dbReference>
<dbReference type="KEGG" id="shg:Sph21_4500"/>
<keyword evidence="5 8" id="KW-0418">Kinase</keyword>
<dbReference type="Pfam" id="PF08543">
    <property type="entry name" value="Phos_pyr_kin"/>
    <property type="match status" value="1"/>
</dbReference>
<keyword evidence="6" id="KW-0067">ATP-binding</keyword>
<dbReference type="STRING" id="743722.Sph21_4500"/>
<dbReference type="GO" id="GO:0005829">
    <property type="term" value="C:cytosol"/>
    <property type="evidence" value="ECO:0007669"/>
    <property type="project" value="TreeGrafter"/>
</dbReference>
<evidence type="ECO:0000256" key="1">
    <source>
        <dbReference type="ARBA" id="ARBA00004948"/>
    </source>
</evidence>
<dbReference type="HOGENOM" id="CLU_020520_0_0_10"/>
<dbReference type="SUPFAM" id="SSF53613">
    <property type="entry name" value="Ribokinase-like"/>
    <property type="match status" value="1"/>
</dbReference>
<gene>
    <name evidence="8" type="ordered locus">Sph21_4500</name>
</gene>
<dbReference type="AlphaFoldDB" id="F4C4M3"/>
<keyword evidence="4" id="KW-0547">Nucleotide-binding</keyword>
<evidence type="ECO:0000256" key="2">
    <source>
        <dbReference type="ARBA" id="ARBA00012135"/>
    </source>
</evidence>
<dbReference type="PATRIC" id="fig|743722.3.peg.4790"/>
<dbReference type="GO" id="GO:0008972">
    <property type="term" value="F:phosphomethylpyrimidine kinase activity"/>
    <property type="evidence" value="ECO:0007669"/>
    <property type="project" value="InterPro"/>
</dbReference>
<keyword evidence="3 8" id="KW-0808">Transferase</keyword>
<name>F4C4M3_SPHS2</name>
<feature type="domain" description="Pyridoxamine kinase/Phosphomethylpyrimidine kinase" evidence="7">
    <location>
        <begin position="17"/>
        <end position="263"/>
    </location>
</feature>
<dbReference type="InterPro" id="IPR004399">
    <property type="entry name" value="HMP/HMP-P_kinase_dom"/>
</dbReference>
<dbReference type="PANTHER" id="PTHR20858">
    <property type="entry name" value="PHOSPHOMETHYLPYRIMIDINE KINASE"/>
    <property type="match status" value="1"/>
</dbReference>
<evidence type="ECO:0000256" key="4">
    <source>
        <dbReference type="ARBA" id="ARBA00022741"/>
    </source>
</evidence>
<dbReference type="CDD" id="cd01169">
    <property type="entry name" value="HMPP_kinase"/>
    <property type="match status" value="1"/>
</dbReference>
<dbReference type="NCBIfam" id="TIGR00097">
    <property type="entry name" value="HMP-P_kinase"/>
    <property type="match status" value="1"/>
</dbReference>
<accession>F4C4M3</accession>
<dbReference type="InterPro" id="IPR029056">
    <property type="entry name" value="Ribokinase-like"/>
</dbReference>
<protein>
    <recommendedName>
        <fullName evidence="2">hydroxymethylpyrimidine kinase</fullName>
        <ecNumber evidence="2">2.7.1.49</ecNumber>
    </recommendedName>
</protein>
<evidence type="ECO:0000256" key="6">
    <source>
        <dbReference type="ARBA" id="ARBA00022840"/>
    </source>
</evidence>
<dbReference type="GO" id="GO:0009228">
    <property type="term" value="P:thiamine biosynthetic process"/>
    <property type="evidence" value="ECO:0007669"/>
    <property type="project" value="InterPro"/>
</dbReference>
<dbReference type="InterPro" id="IPR013749">
    <property type="entry name" value="PM/HMP-P_kinase-1"/>
</dbReference>
<dbReference type="EC" id="2.7.1.49" evidence="2"/>
<dbReference type="FunFam" id="3.40.1190.20:FF:000003">
    <property type="entry name" value="Phosphomethylpyrimidine kinase ThiD"/>
    <property type="match status" value="1"/>
</dbReference>
<dbReference type="OrthoDB" id="9810880at2"/>
<sequence length="288" mass="31161">MQKEYTYPIAMTIAGFDGSGGAGIQADIKTFSALGCFATSVLTALPVQNTQGVQAIYAIPDRAIQEQIRVLLSDIFPKAIKIGMVHTATLVDVIVETLSEYPKVPLIFDPVMVASSGHRLVQDATVATIVEKLIPKTDLITPNIDEAAVLAEMKISSLDDMYIAGERILKLGATNVLLKGGHLQSSTLTSLYFDDQGKVHSYESAKLETNNLHGTGCTLSSAITSFLARDFPMESAIVAGQCYTYKAIKNGMDVLTGKGRGPLNHFFDPEKLIKNAFLSESEQDQKNR</sequence>
<comment type="pathway">
    <text evidence="1">Cofactor biosynthesis; thiamine diphosphate biosynthesis.</text>
</comment>
<reference evidence="8" key="1">
    <citation type="submission" date="2011-03" db="EMBL/GenBank/DDBJ databases">
        <title>Complete sequence of Sphingobacterium sp. 21.</title>
        <authorList>
            <consortium name="US DOE Joint Genome Institute"/>
            <person name="Lucas S."/>
            <person name="Copeland A."/>
            <person name="Lapidus A."/>
            <person name="Cheng J.-F."/>
            <person name="Goodwin L."/>
            <person name="Pitluck S."/>
            <person name="Davenport K."/>
            <person name="Detter J.C."/>
            <person name="Han C."/>
            <person name="Tapia R."/>
            <person name="Land M."/>
            <person name="Hauser L."/>
            <person name="Kyrpides N."/>
            <person name="Ivanova N."/>
            <person name="Ovchinnikova G."/>
            <person name="Pagani I."/>
            <person name="Siebers A.K."/>
            <person name="Allgaier M."/>
            <person name="Thelen M.P."/>
            <person name="Hugenholtz P."/>
            <person name="Woyke T."/>
        </authorList>
    </citation>
    <scope>NUCLEOTIDE SEQUENCE</scope>
    <source>
        <strain evidence="8">21</strain>
    </source>
</reference>
<dbReference type="eggNOG" id="COG0351">
    <property type="taxonomic scope" value="Bacteria"/>
</dbReference>
<evidence type="ECO:0000256" key="3">
    <source>
        <dbReference type="ARBA" id="ARBA00022679"/>
    </source>
</evidence>
<dbReference type="EMBL" id="CP002584">
    <property type="protein sequence ID" value="ADZ81017.1"/>
    <property type="molecule type" value="Genomic_DNA"/>
</dbReference>
<evidence type="ECO:0000256" key="5">
    <source>
        <dbReference type="ARBA" id="ARBA00022777"/>
    </source>
</evidence>
<proteinExistence type="predicted"/>
<organism evidence="8">
    <name type="scientific">Sphingobacterium sp. (strain 21)</name>
    <dbReference type="NCBI Taxonomy" id="743722"/>
    <lineage>
        <taxon>Bacteria</taxon>
        <taxon>Pseudomonadati</taxon>
        <taxon>Bacteroidota</taxon>
        <taxon>Sphingobacteriia</taxon>
        <taxon>Sphingobacteriales</taxon>
        <taxon>Sphingobacteriaceae</taxon>
        <taxon>Sphingobacterium</taxon>
    </lineage>
</organism>
<evidence type="ECO:0000259" key="7">
    <source>
        <dbReference type="Pfam" id="PF08543"/>
    </source>
</evidence>
<dbReference type="PANTHER" id="PTHR20858:SF17">
    <property type="entry name" value="HYDROXYMETHYLPYRIMIDINE_PHOSPHOMETHYLPYRIMIDINE KINASE THI20-RELATED"/>
    <property type="match status" value="1"/>
</dbReference>
<evidence type="ECO:0000313" key="8">
    <source>
        <dbReference type="EMBL" id="ADZ81017.1"/>
    </source>
</evidence>
<dbReference type="GO" id="GO:0005524">
    <property type="term" value="F:ATP binding"/>
    <property type="evidence" value="ECO:0007669"/>
    <property type="project" value="UniProtKB-KW"/>
</dbReference>
<dbReference type="Gene3D" id="3.40.1190.20">
    <property type="match status" value="1"/>
</dbReference>